<dbReference type="Gene3D" id="1.20.1720.10">
    <property type="entry name" value="Multidrug resistance protein D"/>
    <property type="match status" value="1"/>
</dbReference>
<reference evidence="8" key="1">
    <citation type="journal article" date="2019" name="Int. J. Syst. Evol. Microbiol.">
        <title>The Global Catalogue of Microorganisms (GCM) 10K type strain sequencing project: providing services to taxonomists for standard genome sequencing and annotation.</title>
        <authorList>
            <consortium name="The Broad Institute Genomics Platform"/>
            <consortium name="The Broad Institute Genome Sequencing Center for Infectious Disease"/>
            <person name="Wu L."/>
            <person name="Ma J."/>
        </authorList>
    </citation>
    <scope>NUCLEOTIDE SEQUENCE [LARGE SCALE GENOMIC DNA]</scope>
    <source>
        <strain evidence="8">JCM 18303</strain>
    </source>
</reference>
<feature type="transmembrane region" description="Helical" evidence="5">
    <location>
        <begin position="337"/>
        <end position="356"/>
    </location>
</feature>
<keyword evidence="3 5" id="KW-1133">Transmembrane helix</keyword>
<feature type="transmembrane region" description="Helical" evidence="5">
    <location>
        <begin position="167"/>
        <end position="189"/>
    </location>
</feature>
<feature type="transmembrane region" description="Helical" evidence="5">
    <location>
        <begin position="140"/>
        <end position="161"/>
    </location>
</feature>
<evidence type="ECO:0000256" key="2">
    <source>
        <dbReference type="ARBA" id="ARBA00022692"/>
    </source>
</evidence>
<dbReference type="PROSITE" id="PS50850">
    <property type="entry name" value="MFS"/>
    <property type="match status" value="1"/>
</dbReference>
<name>A0ABP9QUS5_9PSEU</name>
<dbReference type="InterPro" id="IPR036259">
    <property type="entry name" value="MFS_trans_sf"/>
</dbReference>
<sequence length="460" mass="47428">MTTETPRRERTRLPPAFLTAIALGTLLQPLNSSMIAVALVSIRDEFDAGSAASWLLSGLYITTAVAAPAMGRLADLIGPRRVYLAGMALVAIASAATPFVPGLGWLVAIRVLLGLGTAAQYPAGVALIRAESDRRGARAGGALGLLAVCGQASVAVGPSLGGVLVGAFGWQAVFLVNLPLVLAGSVLALRVLPASPGSGRVGLLRRLDLPGMATFAAAMTALMAFLLSVTGRPNWWLLAAFPVLLAAFVALELRAAEPFLDLRSLAGNTALTGTYLRVGLTYVAFYQIFFGLPQWLEQGRGLDVALTGLVMLPMSGLAALNVVYAARLERRRGPRPLLIIGSTGLLAGGLLLAFVLGGSASLWLVFAVSALLGLPNAFNSLGNQAEMFHAADPAAMGAASGLYRTSQYVGANLAAALLEVVFAGPPADPGLHRMGLSIAAIAVVLLAAALLGGRRRTRTP</sequence>
<evidence type="ECO:0000259" key="6">
    <source>
        <dbReference type="PROSITE" id="PS50850"/>
    </source>
</evidence>
<feature type="transmembrane region" description="Helical" evidence="5">
    <location>
        <begin position="402"/>
        <end position="422"/>
    </location>
</feature>
<feature type="transmembrane region" description="Helical" evidence="5">
    <location>
        <begin position="209"/>
        <end position="229"/>
    </location>
</feature>
<dbReference type="Gene3D" id="1.20.1250.20">
    <property type="entry name" value="MFS general substrate transporter like domains"/>
    <property type="match status" value="1"/>
</dbReference>
<keyword evidence="4 5" id="KW-0472">Membrane</keyword>
<dbReference type="Proteomes" id="UP001428817">
    <property type="component" value="Unassembled WGS sequence"/>
</dbReference>
<feature type="transmembrane region" description="Helical" evidence="5">
    <location>
        <begin position="235"/>
        <end position="253"/>
    </location>
</feature>
<dbReference type="SUPFAM" id="SSF103473">
    <property type="entry name" value="MFS general substrate transporter"/>
    <property type="match status" value="1"/>
</dbReference>
<feature type="transmembrane region" description="Helical" evidence="5">
    <location>
        <begin position="434"/>
        <end position="453"/>
    </location>
</feature>
<evidence type="ECO:0000313" key="7">
    <source>
        <dbReference type="EMBL" id="GAA5167701.1"/>
    </source>
</evidence>
<dbReference type="InterPro" id="IPR020846">
    <property type="entry name" value="MFS_dom"/>
</dbReference>
<comment type="caution">
    <text evidence="7">The sequence shown here is derived from an EMBL/GenBank/DDBJ whole genome shotgun (WGS) entry which is preliminary data.</text>
</comment>
<feature type="transmembrane region" description="Helical" evidence="5">
    <location>
        <begin position="274"/>
        <end position="292"/>
    </location>
</feature>
<feature type="transmembrane region" description="Helical" evidence="5">
    <location>
        <begin position="304"/>
        <end position="325"/>
    </location>
</feature>
<organism evidence="7 8">
    <name type="scientific">Pseudonocardia eucalypti</name>
    <dbReference type="NCBI Taxonomy" id="648755"/>
    <lineage>
        <taxon>Bacteria</taxon>
        <taxon>Bacillati</taxon>
        <taxon>Actinomycetota</taxon>
        <taxon>Actinomycetes</taxon>
        <taxon>Pseudonocardiales</taxon>
        <taxon>Pseudonocardiaceae</taxon>
        <taxon>Pseudonocardia</taxon>
    </lineage>
</organism>
<evidence type="ECO:0000313" key="8">
    <source>
        <dbReference type="Proteomes" id="UP001428817"/>
    </source>
</evidence>
<evidence type="ECO:0000256" key="4">
    <source>
        <dbReference type="ARBA" id="ARBA00023136"/>
    </source>
</evidence>
<evidence type="ECO:0000256" key="3">
    <source>
        <dbReference type="ARBA" id="ARBA00022989"/>
    </source>
</evidence>
<comment type="subcellular location">
    <subcellularLocation>
        <location evidence="1">Cell membrane</location>
        <topology evidence="1">Multi-pass membrane protein</topology>
    </subcellularLocation>
</comment>
<keyword evidence="2 5" id="KW-0812">Transmembrane</keyword>
<dbReference type="InterPro" id="IPR011701">
    <property type="entry name" value="MFS"/>
</dbReference>
<accession>A0ABP9QUS5</accession>
<proteinExistence type="predicted"/>
<gene>
    <name evidence="7" type="ORF">GCM10023321_60700</name>
</gene>
<evidence type="ECO:0000256" key="5">
    <source>
        <dbReference type="SAM" id="Phobius"/>
    </source>
</evidence>
<feature type="transmembrane region" description="Helical" evidence="5">
    <location>
        <begin position="107"/>
        <end position="128"/>
    </location>
</feature>
<protein>
    <submittedName>
        <fullName evidence="7">MFS transporter</fullName>
    </submittedName>
</protein>
<dbReference type="EMBL" id="BAABJP010000039">
    <property type="protein sequence ID" value="GAA5167701.1"/>
    <property type="molecule type" value="Genomic_DNA"/>
</dbReference>
<keyword evidence="8" id="KW-1185">Reference proteome</keyword>
<evidence type="ECO:0000256" key="1">
    <source>
        <dbReference type="ARBA" id="ARBA00004651"/>
    </source>
</evidence>
<dbReference type="Pfam" id="PF07690">
    <property type="entry name" value="MFS_1"/>
    <property type="match status" value="1"/>
</dbReference>
<dbReference type="PANTHER" id="PTHR42718">
    <property type="entry name" value="MAJOR FACILITATOR SUPERFAMILY MULTIDRUG TRANSPORTER MFSC"/>
    <property type="match status" value="1"/>
</dbReference>
<feature type="domain" description="Major facilitator superfamily (MFS) profile" evidence="6">
    <location>
        <begin position="17"/>
        <end position="457"/>
    </location>
</feature>
<feature type="transmembrane region" description="Helical" evidence="5">
    <location>
        <begin position="82"/>
        <end position="101"/>
    </location>
</feature>
<feature type="transmembrane region" description="Helical" evidence="5">
    <location>
        <begin position="48"/>
        <end position="70"/>
    </location>
</feature>
<dbReference type="RefSeq" id="WP_185065264.1">
    <property type="nucleotide sequence ID" value="NZ_BAABJP010000039.1"/>
</dbReference>
<feature type="transmembrane region" description="Helical" evidence="5">
    <location>
        <begin position="362"/>
        <end position="381"/>
    </location>
</feature>
<dbReference type="PANTHER" id="PTHR42718:SF49">
    <property type="entry name" value="EXPORT PROTEIN"/>
    <property type="match status" value="1"/>
</dbReference>